<dbReference type="GO" id="GO:0003746">
    <property type="term" value="F:translation elongation factor activity"/>
    <property type="evidence" value="ECO:0007669"/>
    <property type="project" value="UniProtKB-KW"/>
</dbReference>
<proteinExistence type="predicted"/>
<keyword evidence="2" id="KW-0648">Protein biosynthesis</keyword>
<evidence type="ECO:0000256" key="1">
    <source>
        <dbReference type="SAM" id="SignalP"/>
    </source>
</evidence>
<keyword evidence="2" id="KW-0251">Elongation factor</keyword>
<sequence length="81" mass="9041">MIGITLSMLDSFVLNLILVLLSEDHVPMVIEMVMPTQDLADSKLHLTYPLHQGDFLEEVLLSLGEEVEVEGEGMMLCLVLQ</sequence>
<feature type="chain" id="PRO_5015145947" evidence="1">
    <location>
        <begin position="23"/>
        <end position="81"/>
    </location>
</feature>
<evidence type="ECO:0000313" key="2">
    <source>
        <dbReference type="EMBL" id="MBX30298.1"/>
    </source>
</evidence>
<dbReference type="EMBL" id="GGEC01049814">
    <property type="protein sequence ID" value="MBX30298.1"/>
    <property type="molecule type" value="Transcribed_RNA"/>
</dbReference>
<accession>A0A2P2MJ85</accession>
<organism evidence="2">
    <name type="scientific">Rhizophora mucronata</name>
    <name type="common">Asiatic mangrove</name>
    <dbReference type="NCBI Taxonomy" id="61149"/>
    <lineage>
        <taxon>Eukaryota</taxon>
        <taxon>Viridiplantae</taxon>
        <taxon>Streptophyta</taxon>
        <taxon>Embryophyta</taxon>
        <taxon>Tracheophyta</taxon>
        <taxon>Spermatophyta</taxon>
        <taxon>Magnoliopsida</taxon>
        <taxon>eudicotyledons</taxon>
        <taxon>Gunneridae</taxon>
        <taxon>Pentapetalae</taxon>
        <taxon>rosids</taxon>
        <taxon>fabids</taxon>
        <taxon>Malpighiales</taxon>
        <taxon>Rhizophoraceae</taxon>
        <taxon>Rhizophora</taxon>
    </lineage>
</organism>
<reference evidence="2" key="1">
    <citation type="submission" date="2018-02" db="EMBL/GenBank/DDBJ databases">
        <title>Rhizophora mucronata_Transcriptome.</title>
        <authorList>
            <person name="Meera S.P."/>
            <person name="Sreeshan A."/>
            <person name="Augustine A."/>
        </authorList>
    </citation>
    <scope>NUCLEOTIDE SEQUENCE</scope>
    <source>
        <tissue evidence="2">Leaf</tissue>
    </source>
</reference>
<protein>
    <submittedName>
        <fullName evidence="2">Transcription elongation factor SPT5</fullName>
    </submittedName>
</protein>
<dbReference type="AlphaFoldDB" id="A0A2P2MJ85"/>
<keyword evidence="1" id="KW-0732">Signal</keyword>
<name>A0A2P2MJ85_RHIMU</name>
<feature type="signal peptide" evidence="1">
    <location>
        <begin position="1"/>
        <end position="22"/>
    </location>
</feature>